<name>A0A6C0LRP7_9ZZZZ</name>
<protein>
    <submittedName>
        <fullName evidence="1">Uncharacterized protein</fullName>
    </submittedName>
</protein>
<reference evidence="1" key="1">
    <citation type="journal article" date="2020" name="Nature">
        <title>Giant virus diversity and host interactions through global metagenomics.</title>
        <authorList>
            <person name="Schulz F."/>
            <person name="Roux S."/>
            <person name="Paez-Espino D."/>
            <person name="Jungbluth S."/>
            <person name="Walsh D.A."/>
            <person name="Denef V.J."/>
            <person name="McMahon K.D."/>
            <person name="Konstantinidis K.T."/>
            <person name="Eloe-Fadrosh E.A."/>
            <person name="Kyrpides N.C."/>
            <person name="Woyke T."/>
        </authorList>
    </citation>
    <scope>NUCLEOTIDE SEQUENCE</scope>
    <source>
        <strain evidence="1">GVMAG-M-3300027969-2</strain>
    </source>
</reference>
<accession>A0A6C0LRP7</accession>
<organism evidence="1">
    <name type="scientific">viral metagenome</name>
    <dbReference type="NCBI Taxonomy" id="1070528"/>
    <lineage>
        <taxon>unclassified sequences</taxon>
        <taxon>metagenomes</taxon>
        <taxon>organismal metagenomes</taxon>
    </lineage>
</organism>
<proteinExistence type="predicted"/>
<evidence type="ECO:0000313" key="1">
    <source>
        <dbReference type="EMBL" id="QHU32431.1"/>
    </source>
</evidence>
<dbReference type="EMBL" id="MN740540">
    <property type="protein sequence ID" value="QHU32431.1"/>
    <property type="molecule type" value="Genomic_DNA"/>
</dbReference>
<sequence>MNPNINLRKGQRYLFYEQAPYHENEISFRANFIAILGETLIVNASETERANSTILSVPVAWITRVETLEDILTVDSVSLTILPGDVLNIIDTYI</sequence>
<dbReference type="AlphaFoldDB" id="A0A6C0LRP7"/>